<organism evidence="13 14">
    <name type="scientific">Fluctibacter corallii</name>
    <dbReference type="NCBI Taxonomy" id="2984329"/>
    <lineage>
        <taxon>Bacteria</taxon>
        <taxon>Pseudomonadati</taxon>
        <taxon>Pseudomonadota</taxon>
        <taxon>Gammaproteobacteria</taxon>
        <taxon>Alteromonadales</taxon>
        <taxon>Alteromonadaceae</taxon>
        <taxon>Fluctibacter</taxon>
    </lineage>
</organism>
<evidence type="ECO:0000256" key="3">
    <source>
        <dbReference type="ARBA" id="ARBA00022723"/>
    </source>
</evidence>
<evidence type="ECO:0000256" key="10">
    <source>
        <dbReference type="ARBA" id="ARBA00048304"/>
    </source>
</evidence>
<dbReference type="InterPro" id="IPR048445">
    <property type="entry name" value="DncV-like_NTFase"/>
</dbReference>
<comment type="caution">
    <text evidence="13">The sequence shown here is derived from an EMBL/GenBank/DDBJ whole genome shotgun (WGS) entry which is preliminary data.</text>
</comment>
<evidence type="ECO:0000256" key="11">
    <source>
        <dbReference type="SAM" id="MobiDB-lite"/>
    </source>
</evidence>
<reference evidence="13 14" key="1">
    <citation type="submission" date="2022-10" db="EMBL/GenBank/DDBJ databases">
        <title>Aestuariibacter sp. AA17 isolated from Montipora capitata coral fragment.</title>
        <authorList>
            <person name="Emsley S.A."/>
            <person name="Pfannmuller K.M."/>
            <person name="Loughran R.M."/>
            <person name="Shlafstein M."/>
            <person name="Papke E."/>
            <person name="Saw J.H."/>
            <person name="Ushijima B."/>
            <person name="Videau P."/>
        </authorList>
    </citation>
    <scope>NUCLEOTIDE SEQUENCE [LARGE SCALE GENOMIC DNA]</scope>
    <source>
        <strain evidence="13 14">AA17</strain>
    </source>
</reference>
<keyword evidence="4" id="KW-0547">Nucleotide-binding</keyword>
<sequence>MADNSSNAILENILSAIELPDSAYERAEGRYIDLGEWLHREESTCLRFEPKISPQGSFRLGTANRPLKGEQYDLDMSCNLQEGITKDVATQEHLKNLVGDELEQYRKARGIQAALDEKRRCWRLDYADDISFHMDIVPCIPEDLDQKSILEMRMIESSSFNSTLAEEVSELAVSITDNSDPQYSLYTNDWRISNPEGYAQWFESRMRLAEAVLNQRMLEAKASIEELPNYRWKTPLQMVIKLLKRHRDTMFENDDDSKPISIIITTLAAKAYSGESDLVSAMENILNRMGALISPSIPRVPNPVNPVEDFADKWYSDEHRHLNLENNFNRWLFQAQADFEALRSKENVKNILEAAKRGFNQSLDSTFVSKTLGLAPAVAPPKPKAVPQSSSRPWCKL</sequence>
<keyword evidence="14" id="KW-1185">Reference proteome</keyword>
<proteinExistence type="predicted"/>
<accession>A0ABT3A4H3</accession>
<dbReference type="InterPro" id="IPR006116">
    <property type="entry name" value="NT_2-5OAS_ClassI-CCAase"/>
</dbReference>
<evidence type="ECO:0000259" key="12">
    <source>
        <dbReference type="Pfam" id="PF21654"/>
    </source>
</evidence>
<evidence type="ECO:0000256" key="1">
    <source>
        <dbReference type="ARBA" id="ARBA00022679"/>
    </source>
</evidence>
<keyword evidence="3" id="KW-0479">Metal-binding</keyword>
<evidence type="ECO:0000313" key="14">
    <source>
        <dbReference type="Proteomes" id="UP001652504"/>
    </source>
</evidence>
<evidence type="ECO:0000313" key="13">
    <source>
        <dbReference type="EMBL" id="MCV2883434.1"/>
    </source>
</evidence>
<gene>
    <name evidence="13" type="ORF">OE749_01820</name>
</gene>
<keyword evidence="8" id="KW-0051">Antiviral defense</keyword>
<keyword evidence="2" id="KW-0548">Nucleotidyltransferase</keyword>
<dbReference type="EMBL" id="JAOWKX010000001">
    <property type="protein sequence ID" value="MCV2883434.1"/>
    <property type="molecule type" value="Genomic_DNA"/>
</dbReference>
<evidence type="ECO:0000256" key="8">
    <source>
        <dbReference type="ARBA" id="ARBA00023118"/>
    </source>
</evidence>
<evidence type="ECO:0000256" key="5">
    <source>
        <dbReference type="ARBA" id="ARBA00022840"/>
    </source>
</evidence>
<feature type="domain" description="Cyclic GMP-AMP synthase DncV-like nucleotidyltransferase" evidence="12">
    <location>
        <begin position="50"/>
        <end position="136"/>
    </location>
</feature>
<protein>
    <recommendedName>
        <fullName evidence="9">Cyclic GMP-AMP synthase</fullName>
    </recommendedName>
</protein>
<dbReference type="Proteomes" id="UP001652504">
    <property type="component" value="Unassembled WGS sequence"/>
</dbReference>
<keyword evidence="5" id="KW-0067">ATP-binding</keyword>
<keyword evidence="7" id="KW-0546">Nucleotide metabolism</keyword>
<feature type="region of interest" description="Disordered" evidence="11">
    <location>
        <begin position="378"/>
        <end position="397"/>
    </location>
</feature>
<keyword evidence="1" id="KW-0808">Transferase</keyword>
<dbReference type="Pfam" id="PF21654">
    <property type="entry name" value="DncV-like_NTFase"/>
    <property type="match status" value="1"/>
</dbReference>
<comment type="catalytic activity">
    <reaction evidence="10">
        <text>GTP + ATP = 3',3'-cGAMP + 2 diphosphate</text>
        <dbReference type="Rhea" id="RHEA:35647"/>
        <dbReference type="ChEBI" id="CHEBI:30616"/>
        <dbReference type="ChEBI" id="CHEBI:33019"/>
        <dbReference type="ChEBI" id="CHEBI:37565"/>
        <dbReference type="ChEBI" id="CHEBI:71501"/>
    </reaction>
    <physiologicalReaction direction="left-to-right" evidence="10">
        <dbReference type="Rhea" id="RHEA:35648"/>
    </physiologicalReaction>
</comment>
<feature type="compositionally biased region" description="Polar residues" evidence="11">
    <location>
        <begin position="388"/>
        <end position="397"/>
    </location>
</feature>
<evidence type="ECO:0000256" key="9">
    <source>
        <dbReference type="ARBA" id="ARBA00044145"/>
    </source>
</evidence>
<keyword evidence="6" id="KW-0460">Magnesium</keyword>
<evidence type="ECO:0000256" key="7">
    <source>
        <dbReference type="ARBA" id="ARBA00023080"/>
    </source>
</evidence>
<name>A0ABT3A4H3_9ALTE</name>
<dbReference type="RefSeq" id="WP_263710634.1">
    <property type="nucleotide sequence ID" value="NZ_JAOWKX010000001.1"/>
</dbReference>
<evidence type="ECO:0000256" key="2">
    <source>
        <dbReference type="ARBA" id="ARBA00022695"/>
    </source>
</evidence>
<evidence type="ECO:0000256" key="4">
    <source>
        <dbReference type="ARBA" id="ARBA00022741"/>
    </source>
</evidence>
<dbReference type="CDD" id="cd05400">
    <property type="entry name" value="NT_2-5OAS_ClassI-CCAase"/>
    <property type="match status" value="1"/>
</dbReference>
<evidence type="ECO:0000256" key="6">
    <source>
        <dbReference type="ARBA" id="ARBA00022842"/>
    </source>
</evidence>